<dbReference type="CDD" id="cd03354">
    <property type="entry name" value="LbH_SAT"/>
    <property type="match status" value="1"/>
</dbReference>
<dbReference type="SUPFAM" id="SSF51161">
    <property type="entry name" value="Trimeric LpxA-like enzymes"/>
    <property type="match status" value="1"/>
</dbReference>
<dbReference type="AlphaFoldDB" id="A0A6G9RTR5"/>
<dbReference type="InterPro" id="IPR005881">
    <property type="entry name" value="Ser_O-AcTrfase"/>
</dbReference>
<dbReference type="GO" id="GO:0005737">
    <property type="term" value="C:cytoplasm"/>
    <property type="evidence" value="ECO:0007669"/>
    <property type="project" value="InterPro"/>
</dbReference>
<name>A0A6G9RTR5_9ENTR</name>
<protein>
    <recommendedName>
        <fullName evidence="4">Acetyltransferase</fullName>
        <ecNumber evidence="4">2.3.1.-</ecNumber>
    </recommendedName>
</protein>
<dbReference type="Pfam" id="PF14602">
    <property type="entry name" value="Hexapep_2"/>
    <property type="match status" value="1"/>
</dbReference>
<sequence length="176" mass="19921">MKSLLRDDVLKGRKPFTWRRILLRCWRQPGKRFIVWWRIANCLFLQGGTFRRWAAFRINRKLESQYNTEIMLGADIGGGFRITHFHGVVITHNVVIGKNLLIRQNTTIGTKNNYGDRLITIGDNVNIGANSCIIGDQITIGDNVTIGAMSFINKDIPSNCTVYTEKVLSIKVAAAK</sequence>
<evidence type="ECO:0000313" key="5">
    <source>
        <dbReference type="EMBL" id="QIR29687.1"/>
    </source>
</evidence>
<evidence type="ECO:0000313" key="6">
    <source>
        <dbReference type="Proteomes" id="UP000503580"/>
    </source>
</evidence>
<dbReference type="EC" id="2.3.1.-" evidence="4"/>
<dbReference type="PIRSF" id="PIRSF000441">
    <property type="entry name" value="CysE"/>
    <property type="match status" value="1"/>
</dbReference>
<keyword evidence="6" id="KW-1185">Reference proteome</keyword>
<reference evidence="5 6" key="1">
    <citation type="submission" date="2020-02" db="EMBL/GenBank/DDBJ databases">
        <title>Whole genome PO2S7.</title>
        <authorList>
            <person name="Singha K.M."/>
        </authorList>
    </citation>
    <scope>NUCLEOTIDE SEQUENCE [LARGE SCALE GENOMIC DNA]</scope>
    <source>
        <strain evidence="5 6">PO2S7</strain>
    </source>
</reference>
<evidence type="ECO:0000256" key="2">
    <source>
        <dbReference type="ARBA" id="ARBA00022679"/>
    </source>
</evidence>
<dbReference type="PANTHER" id="PTHR42811">
    <property type="entry name" value="SERINE ACETYLTRANSFERASE"/>
    <property type="match status" value="1"/>
</dbReference>
<dbReference type="GO" id="GO:0009001">
    <property type="term" value="F:serine O-acetyltransferase activity"/>
    <property type="evidence" value="ECO:0007669"/>
    <property type="project" value="InterPro"/>
</dbReference>
<dbReference type="KEGG" id="kgn:GY169_13175"/>
<dbReference type="EMBL" id="CP050321">
    <property type="protein sequence ID" value="QIR29687.1"/>
    <property type="molecule type" value="Genomic_DNA"/>
</dbReference>
<dbReference type="InterPro" id="IPR011004">
    <property type="entry name" value="Trimer_LpxA-like_sf"/>
</dbReference>
<evidence type="ECO:0000256" key="4">
    <source>
        <dbReference type="PIRNR" id="PIRNR000441"/>
    </source>
</evidence>
<evidence type="ECO:0000256" key="3">
    <source>
        <dbReference type="ARBA" id="ARBA00023315"/>
    </source>
</evidence>
<dbReference type="Gene3D" id="2.160.10.10">
    <property type="entry name" value="Hexapeptide repeat proteins"/>
    <property type="match status" value="1"/>
</dbReference>
<dbReference type="InterPro" id="IPR001451">
    <property type="entry name" value="Hexapep"/>
</dbReference>
<keyword evidence="2 4" id="KW-0808">Transferase</keyword>
<accession>A0A6G9RTR5</accession>
<organism evidence="5 6">
    <name type="scientific">Kluyvera genomosp. 3</name>
    <dbReference type="NCBI Taxonomy" id="2774055"/>
    <lineage>
        <taxon>Bacteria</taxon>
        <taxon>Pseudomonadati</taxon>
        <taxon>Pseudomonadota</taxon>
        <taxon>Gammaproteobacteria</taxon>
        <taxon>Enterobacterales</taxon>
        <taxon>Enterobacteriaceae</taxon>
        <taxon>Kluyvera</taxon>
    </lineage>
</organism>
<proteinExistence type="inferred from homology"/>
<dbReference type="InterPro" id="IPR045304">
    <property type="entry name" value="LbH_SAT"/>
</dbReference>
<gene>
    <name evidence="5" type="ORF">GY169_13175</name>
</gene>
<dbReference type="Proteomes" id="UP000503580">
    <property type="component" value="Chromosome"/>
</dbReference>
<keyword evidence="3 4" id="KW-0012">Acyltransferase</keyword>
<dbReference type="GO" id="GO:0006535">
    <property type="term" value="P:cysteine biosynthetic process from serine"/>
    <property type="evidence" value="ECO:0007669"/>
    <property type="project" value="InterPro"/>
</dbReference>
<comment type="similarity">
    <text evidence="1 4">Belongs to the transferase hexapeptide repeat family.</text>
</comment>
<evidence type="ECO:0000256" key="1">
    <source>
        <dbReference type="ARBA" id="ARBA00007274"/>
    </source>
</evidence>